<reference evidence="2 4" key="1">
    <citation type="journal article" date="2019" name="Microbiol. Resour. Announc.">
        <title>The Genome Sequence of the Halobacterium salinarum Type Strain Is Closely Related to That of Laboratory Strains NRC-1 and R1.</title>
        <authorList>
            <person name="Pfeiffer F."/>
            <person name="Marchfelder A."/>
            <person name="Habermann B."/>
            <person name="Dyall-Smith M.L."/>
        </authorList>
    </citation>
    <scope>NUCLEOTIDE SEQUENCE [LARGE SCALE GENOMIC DNA]</scope>
    <source>
        <strain evidence="2">91-R6</strain>
        <strain evidence="4">ATCC 33171 / DSM 3754 / JCM 8978 / NBRC 102687 / NCIMB 764 / 91-R6</strain>
    </source>
</reference>
<evidence type="ECO:0000256" key="1">
    <source>
        <dbReference type="SAM" id="Phobius"/>
    </source>
</evidence>
<dbReference type="Proteomes" id="UP000323075">
    <property type="component" value="Unassembled WGS sequence"/>
</dbReference>
<gene>
    <name evidence="3" type="ORF">APQ99_00847</name>
    <name evidence="2" type="ORF">HBSAL_00400</name>
</gene>
<protein>
    <submittedName>
        <fullName evidence="2">Uncharacterized protein</fullName>
    </submittedName>
</protein>
<evidence type="ECO:0000313" key="5">
    <source>
        <dbReference type="Proteomes" id="UP000323075"/>
    </source>
</evidence>
<keyword evidence="1" id="KW-0812">Transmembrane</keyword>
<sequence>MQRRAAVVSVAIFLVFAVGSYTLLGAAEQPSVSLDDPEYSITQGEQRVMSGTEYTFSEVSAQSATATWENESARYTATWSANDSVAVSGQNYTVRVTNASVGAFELREVQSVDRPTVERNGTTYVIVPEGETQTLVPREEYLPEQDVLAFSVGDAVTYDGNDNETAVASVSESAVTVEWFAPRTNELEFGSGETTDVQDTEYTAYIESGSSGEPVLELTTDHEDYASDVEAQEYFAERMDGLRGVTIFSGAAAVLLVMFSFLPSRY</sequence>
<dbReference type="AlphaFoldDB" id="A0A4D6GUB2"/>
<feature type="transmembrane region" description="Helical" evidence="1">
    <location>
        <begin position="242"/>
        <end position="262"/>
    </location>
</feature>
<reference evidence="3 5" key="2">
    <citation type="submission" date="2019-07" db="EMBL/GenBank/DDBJ databases">
        <title>Genomic Encyclopedia of Archaeal and Bacterial Type Strains, Phase II (KMG-II): from individual species to whole genera.</title>
        <authorList>
            <person name="Goeker M."/>
        </authorList>
    </citation>
    <scope>NUCLEOTIDE SEQUENCE [LARGE SCALE GENOMIC DNA]</scope>
    <source>
        <strain evidence="3 5">DSM 3754</strain>
    </source>
</reference>
<dbReference type="GeneID" id="39853954"/>
<evidence type="ECO:0000313" key="2">
    <source>
        <dbReference type="EMBL" id="QCC43827.1"/>
    </source>
</evidence>
<accession>A0A4D6GUB2</accession>
<proteinExistence type="predicted"/>
<reference evidence="2" key="3">
    <citation type="journal article" name="MicrobiologyOpen">
        <title>Whole-genome comparison between the type strain of Halobacterium salinarum (DSM 3754(T)) and the laboratory strains R1 and NRC-1.</title>
        <authorList>
            <person name="Pfeiffer F."/>
            <person name="Losensky G."/>
            <person name="Marchfelder A."/>
            <person name="Habermann B."/>
            <person name="Dyall-Smith M."/>
        </authorList>
    </citation>
    <scope>NUCLEOTIDE SEQUENCE</scope>
    <source>
        <strain evidence="2">91-R6</strain>
    </source>
</reference>
<name>A0A4D6GUB2_HALS9</name>
<keyword evidence="1" id="KW-1133">Transmembrane helix</keyword>
<organism evidence="2 4">
    <name type="scientific">Halobacterium salinarum (strain ATCC 33171 / DSM 3754 / JCM 8978 / NBRC 102687 / NCIMB 764 / 91-R6)</name>
    <dbReference type="NCBI Taxonomy" id="2597657"/>
    <lineage>
        <taxon>Archaea</taxon>
        <taxon>Methanobacteriati</taxon>
        <taxon>Methanobacteriota</taxon>
        <taxon>Stenosarchaea group</taxon>
        <taxon>Halobacteria</taxon>
        <taxon>Halobacteriales</taxon>
        <taxon>Halobacteriaceae</taxon>
        <taxon>Halobacterium</taxon>
    </lineage>
</organism>
<dbReference type="Proteomes" id="UP000296216">
    <property type="component" value="Chromosome"/>
</dbReference>
<evidence type="ECO:0000313" key="4">
    <source>
        <dbReference type="Proteomes" id="UP000296216"/>
    </source>
</evidence>
<dbReference type="RefSeq" id="WP_136360944.1">
    <property type="nucleotide sequence ID" value="NZ_VRYN01000001.1"/>
</dbReference>
<dbReference type="EMBL" id="CP038631">
    <property type="protein sequence ID" value="QCC43827.1"/>
    <property type="molecule type" value="Genomic_DNA"/>
</dbReference>
<keyword evidence="1" id="KW-0472">Membrane</keyword>
<dbReference type="EMBL" id="VRYN01000001">
    <property type="protein sequence ID" value="TYO82322.1"/>
    <property type="molecule type" value="Genomic_DNA"/>
</dbReference>
<evidence type="ECO:0000313" key="3">
    <source>
        <dbReference type="EMBL" id="TYO82322.1"/>
    </source>
</evidence>